<name>A0A7S2NIS6_9EUKA</name>
<keyword evidence="7 17" id="KW-0808">Transferase</keyword>
<dbReference type="PROSITE" id="PS00379">
    <property type="entry name" value="CDP_ALCOHOL_P_TRANSF"/>
    <property type="match status" value="1"/>
</dbReference>
<dbReference type="EMBL" id="HBGU01076349">
    <property type="protein sequence ID" value="CAD9541321.1"/>
    <property type="molecule type" value="Transcribed_RNA"/>
</dbReference>
<gene>
    <name evidence="20" type="ORF">CBRE1094_LOCUS41632</name>
</gene>
<feature type="transmembrane region" description="Helical" evidence="19">
    <location>
        <begin position="88"/>
        <end position="108"/>
    </location>
</feature>
<comment type="subcellular location">
    <subcellularLocation>
        <location evidence="3">Membrane</location>
        <topology evidence="3">Multi-pass membrane protein</topology>
    </subcellularLocation>
</comment>
<dbReference type="InterPro" id="IPR014387">
    <property type="entry name" value="CDP_diag_ino_3_P_euk"/>
</dbReference>
<evidence type="ECO:0000256" key="3">
    <source>
        <dbReference type="ARBA" id="ARBA00004141"/>
    </source>
</evidence>
<keyword evidence="15" id="KW-0464">Manganese</keyword>
<proteinExistence type="inferred from homology"/>
<evidence type="ECO:0000256" key="18">
    <source>
        <dbReference type="RuleBase" id="RU003750"/>
    </source>
</evidence>
<evidence type="ECO:0000256" key="4">
    <source>
        <dbReference type="ARBA" id="ARBA00010441"/>
    </source>
</evidence>
<keyword evidence="8 19" id="KW-0812">Transmembrane</keyword>
<dbReference type="GO" id="GO:0046872">
    <property type="term" value="F:metal ion binding"/>
    <property type="evidence" value="ECO:0007669"/>
    <property type="project" value="UniProtKB-KW"/>
</dbReference>
<sequence>MVSVYLYVPNLIGYVRVVLALIGYSYALSDYHVTISAYLVSQLLDAADGYAARVLGQSSKFGAVLDMVTDRASTTCLCVVLGRLYPDWILGLVMLVMLDMFSHWYHMYASLVQGSSSHKEVSNPFLRLYYWKPVLFVACAGTELWYLSLYLLVFTSGPVMMGVPAVKLMLIVCTPISIFKQAANAVQMYVACNVLVEMDNAERKAR</sequence>
<comment type="similarity">
    <text evidence="4 17 18">Belongs to the CDP-alcohol phosphatidyltransferase class-I family.</text>
</comment>
<comment type="cofactor">
    <cofactor evidence="1">
        <name>Mn(2+)</name>
        <dbReference type="ChEBI" id="CHEBI:29035"/>
    </cofactor>
</comment>
<evidence type="ECO:0000256" key="12">
    <source>
        <dbReference type="ARBA" id="ARBA00023098"/>
    </source>
</evidence>
<evidence type="ECO:0000256" key="19">
    <source>
        <dbReference type="SAM" id="Phobius"/>
    </source>
</evidence>
<evidence type="ECO:0000256" key="5">
    <source>
        <dbReference type="ARBA" id="ARBA00013212"/>
    </source>
</evidence>
<keyword evidence="16 17" id="KW-1208">Phospholipid metabolism</keyword>
<protein>
    <recommendedName>
        <fullName evidence="5 17">CDP-diacylglycerol--inositol 3-phosphatidyltransferase</fullName>
        <ecNumber evidence="5 17">2.7.8.11</ecNumber>
    </recommendedName>
</protein>
<dbReference type="PANTHER" id="PTHR15362">
    <property type="entry name" value="PHOSPHATIDYLINOSITOL SYNTHASE"/>
    <property type="match status" value="1"/>
</dbReference>
<evidence type="ECO:0000256" key="17">
    <source>
        <dbReference type="PIRNR" id="PIRNR000848"/>
    </source>
</evidence>
<dbReference type="FunFam" id="1.20.120.1760:FF:000003">
    <property type="entry name" value="CDP-diacylglycerol--inositol 3-phosphatidyltransferase"/>
    <property type="match status" value="1"/>
</dbReference>
<dbReference type="GO" id="GO:0005794">
    <property type="term" value="C:Golgi apparatus"/>
    <property type="evidence" value="ECO:0007669"/>
    <property type="project" value="TreeGrafter"/>
</dbReference>
<evidence type="ECO:0000256" key="15">
    <source>
        <dbReference type="ARBA" id="ARBA00023211"/>
    </source>
</evidence>
<dbReference type="InterPro" id="IPR043130">
    <property type="entry name" value="CDP-OH_PTrfase_TM_dom"/>
</dbReference>
<evidence type="ECO:0000313" key="20">
    <source>
        <dbReference type="EMBL" id="CAD9541321.1"/>
    </source>
</evidence>
<evidence type="ECO:0000256" key="6">
    <source>
        <dbReference type="ARBA" id="ARBA00022516"/>
    </source>
</evidence>
<evidence type="ECO:0000256" key="8">
    <source>
        <dbReference type="ARBA" id="ARBA00022692"/>
    </source>
</evidence>
<comment type="catalytic activity">
    <reaction evidence="17">
        <text>a CDP-1,2-diacyl-sn-glycerol + myo-inositol = a 1,2-diacyl-sn-glycero-3-phospho-(1D-myo-inositol) + CMP + H(+)</text>
        <dbReference type="Rhea" id="RHEA:11580"/>
        <dbReference type="ChEBI" id="CHEBI:15378"/>
        <dbReference type="ChEBI" id="CHEBI:17268"/>
        <dbReference type="ChEBI" id="CHEBI:57880"/>
        <dbReference type="ChEBI" id="CHEBI:58332"/>
        <dbReference type="ChEBI" id="CHEBI:60377"/>
        <dbReference type="EC" id="2.7.8.11"/>
    </reaction>
</comment>
<keyword evidence="9" id="KW-0479">Metal-binding</keyword>
<reference evidence="20" key="1">
    <citation type="submission" date="2021-01" db="EMBL/GenBank/DDBJ databases">
        <authorList>
            <person name="Corre E."/>
            <person name="Pelletier E."/>
            <person name="Niang G."/>
            <person name="Scheremetjew M."/>
            <person name="Finn R."/>
            <person name="Kale V."/>
            <person name="Holt S."/>
            <person name="Cochrane G."/>
            <person name="Meng A."/>
            <person name="Brown T."/>
            <person name="Cohen L."/>
        </authorList>
    </citation>
    <scope>NUCLEOTIDE SEQUENCE</scope>
    <source>
        <strain evidence="20">UTEX LB 985</strain>
    </source>
</reference>
<evidence type="ECO:0000256" key="9">
    <source>
        <dbReference type="ARBA" id="ARBA00022723"/>
    </source>
</evidence>
<evidence type="ECO:0000256" key="7">
    <source>
        <dbReference type="ARBA" id="ARBA00022679"/>
    </source>
</evidence>
<dbReference type="PANTHER" id="PTHR15362:SF4">
    <property type="entry name" value="CDP-DIACYLGLYCEROL--INOSITOL 3-PHOSPHATIDYLTRANSFERASE"/>
    <property type="match status" value="1"/>
</dbReference>
<dbReference type="Gene3D" id="1.20.120.1760">
    <property type="match status" value="1"/>
</dbReference>
<dbReference type="GO" id="GO:0003881">
    <property type="term" value="F:CDP-diacylglycerol-inositol 3-phosphatidyltransferase activity"/>
    <property type="evidence" value="ECO:0007669"/>
    <property type="project" value="UniProtKB-UniRule"/>
</dbReference>
<dbReference type="InterPro" id="IPR000462">
    <property type="entry name" value="CDP-OH_P_trans"/>
</dbReference>
<keyword evidence="12 17" id="KW-0443">Lipid metabolism</keyword>
<keyword evidence="11 19" id="KW-1133">Transmembrane helix</keyword>
<dbReference type="GO" id="GO:0006661">
    <property type="term" value="P:phosphatidylinositol biosynthetic process"/>
    <property type="evidence" value="ECO:0007669"/>
    <property type="project" value="TreeGrafter"/>
</dbReference>
<keyword evidence="14 17" id="KW-0594">Phospholipid biosynthesis</keyword>
<keyword evidence="10" id="KW-0460">Magnesium</keyword>
<comment type="cofactor">
    <cofactor evidence="2">
        <name>Mg(2+)</name>
        <dbReference type="ChEBI" id="CHEBI:18420"/>
    </cofactor>
</comment>
<evidence type="ECO:0000256" key="2">
    <source>
        <dbReference type="ARBA" id="ARBA00001946"/>
    </source>
</evidence>
<evidence type="ECO:0000256" key="13">
    <source>
        <dbReference type="ARBA" id="ARBA00023136"/>
    </source>
</evidence>
<evidence type="ECO:0000256" key="10">
    <source>
        <dbReference type="ARBA" id="ARBA00022842"/>
    </source>
</evidence>
<evidence type="ECO:0000256" key="16">
    <source>
        <dbReference type="ARBA" id="ARBA00023264"/>
    </source>
</evidence>
<dbReference type="EC" id="2.7.8.11" evidence="5 17"/>
<organism evidence="20">
    <name type="scientific">Haptolina brevifila</name>
    <dbReference type="NCBI Taxonomy" id="156173"/>
    <lineage>
        <taxon>Eukaryota</taxon>
        <taxon>Haptista</taxon>
        <taxon>Haptophyta</taxon>
        <taxon>Prymnesiophyceae</taxon>
        <taxon>Prymnesiales</taxon>
        <taxon>Prymnesiaceae</taxon>
        <taxon>Haptolina</taxon>
    </lineage>
</organism>
<feature type="transmembrane region" description="Helical" evidence="19">
    <location>
        <begin position="159"/>
        <end position="179"/>
    </location>
</feature>
<evidence type="ECO:0000256" key="14">
    <source>
        <dbReference type="ARBA" id="ARBA00023209"/>
    </source>
</evidence>
<keyword evidence="13 17" id="KW-0472">Membrane</keyword>
<accession>A0A7S2NIS6</accession>
<keyword evidence="6 17" id="KW-0444">Lipid biosynthesis</keyword>
<feature type="transmembrane region" description="Helical" evidence="19">
    <location>
        <begin position="129"/>
        <end position="153"/>
    </location>
</feature>
<dbReference type="PIRSF" id="PIRSF000848">
    <property type="entry name" value="CDP_diag_ino_3_P"/>
    <property type="match status" value="1"/>
</dbReference>
<dbReference type="InterPro" id="IPR048254">
    <property type="entry name" value="CDP_ALCOHOL_P_TRANSF_CS"/>
</dbReference>
<evidence type="ECO:0000256" key="1">
    <source>
        <dbReference type="ARBA" id="ARBA00001936"/>
    </source>
</evidence>
<dbReference type="AlphaFoldDB" id="A0A7S2NIS6"/>
<evidence type="ECO:0000256" key="11">
    <source>
        <dbReference type="ARBA" id="ARBA00022989"/>
    </source>
</evidence>
<dbReference type="GO" id="GO:0016020">
    <property type="term" value="C:membrane"/>
    <property type="evidence" value="ECO:0007669"/>
    <property type="project" value="UniProtKB-SubCell"/>
</dbReference>
<dbReference type="Pfam" id="PF01066">
    <property type="entry name" value="CDP-OH_P_transf"/>
    <property type="match status" value="1"/>
</dbReference>
<feature type="transmembrane region" description="Helical" evidence="19">
    <location>
        <begin position="7"/>
        <end position="27"/>
    </location>
</feature>